<comment type="caution">
    <text evidence="7">The sequence shown here is derived from an EMBL/GenBank/DDBJ whole genome shotgun (WGS) entry which is preliminary data.</text>
</comment>
<dbReference type="InterPro" id="IPR051907">
    <property type="entry name" value="DoxX-like_oxidoreductase"/>
</dbReference>
<organism evidence="7 8">
    <name type="scientific">Demequina zhanjiangensis</name>
    <dbReference type="NCBI Taxonomy" id="3051659"/>
    <lineage>
        <taxon>Bacteria</taxon>
        <taxon>Bacillati</taxon>
        <taxon>Actinomycetota</taxon>
        <taxon>Actinomycetes</taxon>
        <taxon>Micrococcales</taxon>
        <taxon>Demequinaceae</taxon>
        <taxon>Demequina</taxon>
    </lineage>
</organism>
<reference evidence="7" key="1">
    <citation type="submission" date="2023-06" db="EMBL/GenBank/DDBJ databases">
        <title>SYSU T00b26.</title>
        <authorList>
            <person name="Gao L."/>
            <person name="Fang B.-Z."/>
            <person name="Li W.-J."/>
        </authorList>
    </citation>
    <scope>NUCLEOTIDE SEQUENCE</scope>
    <source>
        <strain evidence="7">SYSU T00b26</strain>
    </source>
</reference>
<protein>
    <submittedName>
        <fullName evidence="7">MauE/DoxX family redox-associated membrane protein</fullName>
    </submittedName>
</protein>
<dbReference type="InterPro" id="IPR009908">
    <property type="entry name" value="Methylamine_util_MauE"/>
</dbReference>
<dbReference type="PANTHER" id="PTHR33452:SF1">
    <property type="entry name" value="INNER MEMBRANE PROTEIN YPHA-RELATED"/>
    <property type="match status" value="1"/>
</dbReference>
<name>A0ABT8FYH8_9MICO</name>
<comment type="subcellular location">
    <subcellularLocation>
        <location evidence="1">Membrane</location>
        <topology evidence="1">Multi-pass membrane protein</topology>
    </subcellularLocation>
</comment>
<feature type="transmembrane region" description="Helical" evidence="5">
    <location>
        <begin position="12"/>
        <end position="32"/>
    </location>
</feature>
<dbReference type="EMBL" id="JAUHPV010000002">
    <property type="protein sequence ID" value="MDN4471959.1"/>
    <property type="molecule type" value="Genomic_DNA"/>
</dbReference>
<evidence type="ECO:0000256" key="4">
    <source>
        <dbReference type="ARBA" id="ARBA00023136"/>
    </source>
</evidence>
<evidence type="ECO:0000313" key="7">
    <source>
        <dbReference type="EMBL" id="MDN4471959.1"/>
    </source>
</evidence>
<keyword evidence="8" id="KW-1185">Reference proteome</keyword>
<feature type="domain" description="Methylamine utilisation protein MauE" evidence="6">
    <location>
        <begin position="12"/>
        <end position="145"/>
    </location>
</feature>
<evidence type="ECO:0000259" key="6">
    <source>
        <dbReference type="Pfam" id="PF07291"/>
    </source>
</evidence>
<dbReference type="Proteomes" id="UP001172738">
    <property type="component" value="Unassembled WGS sequence"/>
</dbReference>
<dbReference type="RefSeq" id="WP_301126160.1">
    <property type="nucleotide sequence ID" value="NZ_JAUHPV010000002.1"/>
</dbReference>
<evidence type="ECO:0000313" key="8">
    <source>
        <dbReference type="Proteomes" id="UP001172738"/>
    </source>
</evidence>
<dbReference type="PANTHER" id="PTHR33452">
    <property type="entry name" value="OXIDOREDUCTASE CATD-RELATED"/>
    <property type="match status" value="1"/>
</dbReference>
<gene>
    <name evidence="7" type="ORF">QQX04_03005</name>
</gene>
<feature type="transmembrane region" description="Helical" evidence="5">
    <location>
        <begin position="53"/>
        <end position="77"/>
    </location>
</feature>
<keyword evidence="4 5" id="KW-0472">Membrane</keyword>
<evidence type="ECO:0000256" key="5">
    <source>
        <dbReference type="SAM" id="Phobius"/>
    </source>
</evidence>
<evidence type="ECO:0000256" key="1">
    <source>
        <dbReference type="ARBA" id="ARBA00004141"/>
    </source>
</evidence>
<keyword evidence="2 5" id="KW-0812">Transmembrane</keyword>
<proteinExistence type="predicted"/>
<evidence type="ECO:0000256" key="3">
    <source>
        <dbReference type="ARBA" id="ARBA00022989"/>
    </source>
</evidence>
<evidence type="ECO:0000256" key="2">
    <source>
        <dbReference type="ARBA" id="ARBA00022692"/>
    </source>
</evidence>
<feature type="transmembrane region" description="Helical" evidence="5">
    <location>
        <begin position="83"/>
        <end position="102"/>
    </location>
</feature>
<keyword evidence="3 5" id="KW-1133">Transmembrane helix</keyword>
<accession>A0ABT8FYH8</accession>
<sequence length="166" mass="18079">MAFKDRFDVAKPWISLLVRLGMAGILIAAAIPKLTDIDQSIRAVRAYRLLPEVVVPLVGTMLPVIELLLALLLLLGLFTRLAAVAWLAMMAAFVFGVAWAWANGYQIDCGCFGGGGDLEAGETANYWGHMAERAGFIALGTWLLLFPKTPFSLDRWMANEPEPADA</sequence>
<dbReference type="Pfam" id="PF07291">
    <property type="entry name" value="MauE"/>
    <property type="match status" value="1"/>
</dbReference>